<keyword evidence="1" id="KW-1185">Reference proteome</keyword>
<protein>
    <submittedName>
        <fullName evidence="2">Uncharacterized protein</fullName>
    </submittedName>
</protein>
<proteinExistence type="predicted"/>
<dbReference type="WBParaSite" id="Gr19_v10_g10817.t1">
    <property type="protein sequence ID" value="Gr19_v10_g10817.t1"/>
    <property type="gene ID" value="Gr19_v10_g10817"/>
</dbReference>
<sequence length="312" mass="36317">MIAIFLQRKSEFSVTKQHAQKVGRFCEHLLMGEGLQREVISERLHHGIDQIKDRVVQIRQLMDTIFMDWEVWPILYNFELFVGPPDLLDNLIEQLGQKIDKMRNQLGRSGSYYNKQAFDDAMKQLMVLAINETDRPIKKFGQIWTIVPKLMVKSMSEMLDNLLMDLIDPSSRFYGVKILFEFAKEINIAETVCADILRRSTLTLVESILIIDQLKRLKNNANELFKEQKSSMIDQIRNVGQKLKNKMEVFKLEKGTLKRQKLIETLQKDIVKNGLPTDDVELSDQILSCLNIDEICKLIEQEGDNVINRILF</sequence>
<dbReference type="Proteomes" id="UP000887572">
    <property type="component" value="Unplaced"/>
</dbReference>
<evidence type="ECO:0000313" key="2">
    <source>
        <dbReference type="WBParaSite" id="Gr19_v10_g10817.t1"/>
    </source>
</evidence>
<accession>A0A914GU74</accession>
<name>A0A914GU74_GLORO</name>
<dbReference type="AlphaFoldDB" id="A0A914GU74"/>
<organism evidence="1 2">
    <name type="scientific">Globodera rostochiensis</name>
    <name type="common">Golden nematode worm</name>
    <name type="synonym">Heterodera rostochiensis</name>
    <dbReference type="NCBI Taxonomy" id="31243"/>
    <lineage>
        <taxon>Eukaryota</taxon>
        <taxon>Metazoa</taxon>
        <taxon>Ecdysozoa</taxon>
        <taxon>Nematoda</taxon>
        <taxon>Chromadorea</taxon>
        <taxon>Rhabditida</taxon>
        <taxon>Tylenchina</taxon>
        <taxon>Tylenchomorpha</taxon>
        <taxon>Tylenchoidea</taxon>
        <taxon>Heteroderidae</taxon>
        <taxon>Heteroderinae</taxon>
        <taxon>Globodera</taxon>
    </lineage>
</organism>
<reference evidence="2" key="1">
    <citation type="submission" date="2022-11" db="UniProtKB">
        <authorList>
            <consortium name="WormBaseParasite"/>
        </authorList>
    </citation>
    <scope>IDENTIFICATION</scope>
</reference>
<evidence type="ECO:0000313" key="1">
    <source>
        <dbReference type="Proteomes" id="UP000887572"/>
    </source>
</evidence>